<dbReference type="Pfam" id="PF02561">
    <property type="entry name" value="FliS"/>
    <property type="match status" value="1"/>
</dbReference>
<dbReference type="GO" id="GO:0071973">
    <property type="term" value="P:bacterial-type flagellum-dependent cell motility"/>
    <property type="evidence" value="ECO:0007669"/>
    <property type="project" value="TreeGrafter"/>
</dbReference>
<sequence length="165" mass="19134">MPRPMTPYQMKKSAQAWASQVNNNRHLEMEVAEADAHQRTSMLYKAMISHMQDGIRALERQDEVSKNKWLTKAHTCFNELRASLRHDIEPEFAANLDNLYEYCGRQLAKARVANKVELVEECINLLTPIQEAWDQVHDEAMKFREDLAEYQKSQAAKSPQQDAND</sequence>
<dbReference type="Proteomes" id="UP000199058">
    <property type="component" value="Unassembled WGS sequence"/>
</dbReference>
<dbReference type="InterPro" id="IPR036584">
    <property type="entry name" value="FliS_sf"/>
</dbReference>
<reference evidence="6 7" key="1">
    <citation type="submission" date="2016-10" db="EMBL/GenBank/DDBJ databases">
        <authorList>
            <person name="de Groot N.N."/>
        </authorList>
    </citation>
    <scope>NUCLEOTIDE SEQUENCE [LARGE SCALE GENOMIC DNA]</scope>
    <source>
        <strain evidence="6 7">DSM 18438</strain>
    </source>
</reference>
<evidence type="ECO:0000256" key="5">
    <source>
        <dbReference type="ARBA" id="ARBA00023186"/>
    </source>
</evidence>
<dbReference type="SUPFAM" id="SSF101116">
    <property type="entry name" value="Flagellar export chaperone FliS"/>
    <property type="match status" value="1"/>
</dbReference>
<dbReference type="PANTHER" id="PTHR34773:SF1">
    <property type="entry name" value="FLAGELLAR SECRETION CHAPERONE FLIS"/>
    <property type="match status" value="1"/>
</dbReference>
<dbReference type="EMBL" id="FOLH01000003">
    <property type="protein sequence ID" value="SFC14420.1"/>
    <property type="molecule type" value="Genomic_DNA"/>
</dbReference>
<dbReference type="GO" id="GO:0005829">
    <property type="term" value="C:cytosol"/>
    <property type="evidence" value="ECO:0007669"/>
    <property type="project" value="UniProtKB-SubCell"/>
</dbReference>
<name>A0A1I1GZP2_9GAMM</name>
<dbReference type="RefSeq" id="WP_091961726.1">
    <property type="nucleotide sequence ID" value="NZ_FOLH01000003.1"/>
</dbReference>
<proteinExistence type="inferred from homology"/>
<accession>A0A1I1GZP2</accession>
<dbReference type="GO" id="GO:0044780">
    <property type="term" value="P:bacterial-type flagellum assembly"/>
    <property type="evidence" value="ECO:0007669"/>
    <property type="project" value="InterPro"/>
</dbReference>
<keyword evidence="4" id="KW-1005">Bacterial flagellum biogenesis</keyword>
<dbReference type="AlphaFoldDB" id="A0A1I1GZP2"/>
<dbReference type="Gene3D" id="1.20.120.340">
    <property type="entry name" value="Flagellar protein FliS"/>
    <property type="match status" value="1"/>
</dbReference>
<dbReference type="PANTHER" id="PTHR34773">
    <property type="entry name" value="FLAGELLAR SECRETION CHAPERONE FLIS"/>
    <property type="match status" value="1"/>
</dbReference>
<dbReference type="CDD" id="cd16098">
    <property type="entry name" value="FliS"/>
    <property type="match status" value="1"/>
</dbReference>
<gene>
    <name evidence="6" type="ORF">SAMN05660443_1601</name>
</gene>
<comment type="subcellular location">
    <subcellularLocation>
        <location evidence="1">Cytoplasm</location>
        <location evidence="1">Cytosol</location>
    </subcellularLocation>
</comment>
<evidence type="ECO:0000313" key="6">
    <source>
        <dbReference type="EMBL" id="SFC14420.1"/>
    </source>
</evidence>
<dbReference type="InterPro" id="IPR003713">
    <property type="entry name" value="FliS"/>
</dbReference>
<keyword evidence="5" id="KW-0143">Chaperone</keyword>
<evidence type="ECO:0000256" key="3">
    <source>
        <dbReference type="ARBA" id="ARBA00022490"/>
    </source>
</evidence>
<organism evidence="6 7">
    <name type="scientific">Marinospirillum celere</name>
    <dbReference type="NCBI Taxonomy" id="1122252"/>
    <lineage>
        <taxon>Bacteria</taxon>
        <taxon>Pseudomonadati</taxon>
        <taxon>Pseudomonadota</taxon>
        <taxon>Gammaproteobacteria</taxon>
        <taxon>Oceanospirillales</taxon>
        <taxon>Oceanospirillaceae</taxon>
        <taxon>Marinospirillum</taxon>
    </lineage>
</organism>
<evidence type="ECO:0000256" key="4">
    <source>
        <dbReference type="ARBA" id="ARBA00022795"/>
    </source>
</evidence>
<keyword evidence="3" id="KW-0963">Cytoplasm</keyword>
<keyword evidence="7" id="KW-1185">Reference proteome</keyword>
<dbReference type="STRING" id="1122252.SAMN05660443_1601"/>
<evidence type="ECO:0000256" key="1">
    <source>
        <dbReference type="ARBA" id="ARBA00004514"/>
    </source>
</evidence>
<dbReference type="NCBIfam" id="TIGR00208">
    <property type="entry name" value="fliS"/>
    <property type="match status" value="1"/>
</dbReference>
<protein>
    <submittedName>
        <fullName evidence="6">Protein FliS</fullName>
    </submittedName>
</protein>
<dbReference type="OrthoDB" id="9792010at2"/>
<evidence type="ECO:0000256" key="2">
    <source>
        <dbReference type="ARBA" id="ARBA00008787"/>
    </source>
</evidence>
<comment type="similarity">
    <text evidence="2">Belongs to the FliS family.</text>
</comment>
<evidence type="ECO:0000313" key="7">
    <source>
        <dbReference type="Proteomes" id="UP000199058"/>
    </source>
</evidence>